<dbReference type="InterPro" id="IPR006638">
    <property type="entry name" value="Elp3/MiaA/NifB-like_rSAM"/>
</dbReference>
<dbReference type="SUPFAM" id="SSF102114">
    <property type="entry name" value="Radical SAM enzymes"/>
    <property type="match status" value="1"/>
</dbReference>
<dbReference type="InterPro" id="IPR007197">
    <property type="entry name" value="rSAM"/>
</dbReference>
<dbReference type="GO" id="GO:0051536">
    <property type="term" value="F:iron-sulfur cluster binding"/>
    <property type="evidence" value="ECO:0007669"/>
    <property type="project" value="UniProtKB-KW"/>
</dbReference>
<evidence type="ECO:0000259" key="6">
    <source>
        <dbReference type="PROSITE" id="PS51918"/>
    </source>
</evidence>
<evidence type="ECO:0000313" key="7">
    <source>
        <dbReference type="EMBL" id="EQD67964.1"/>
    </source>
</evidence>
<keyword evidence="5" id="KW-0411">Iron-sulfur</keyword>
<reference evidence="7" key="1">
    <citation type="submission" date="2013-08" db="EMBL/GenBank/DDBJ databases">
        <authorList>
            <person name="Mendez C."/>
            <person name="Richter M."/>
            <person name="Ferrer M."/>
            <person name="Sanchez J."/>
        </authorList>
    </citation>
    <scope>NUCLEOTIDE SEQUENCE</scope>
</reference>
<evidence type="ECO:0000256" key="3">
    <source>
        <dbReference type="ARBA" id="ARBA00022723"/>
    </source>
</evidence>
<protein>
    <submittedName>
        <fullName evidence="7">Radical SAM domain-containing protein</fullName>
    </submittedName>
</protein>
<dbReference type="InterPro" id="IPR058240">
    <property type="entry name" value="rSAM_sf"/>
</dbReference>
<dbReference type="AlphaFoldDB" id="T1CKF0"/>
<feature type="non-terminal residue" evidence="7">
    <location>
        <position position="176"/>
    </location>
</feature>
<reference evidence="7" key="2">
    <citation type="journal article" date="2014" name="ISME J.">
        <title>Microbial stratification in low pH oxic and suboxic macroscopic growths along an acid mine drainage.</title>
        <authorList>
            <person name="Mendez-Garcia C."/>
            <person name="Mesa V."/>
            <person name="Sprenger R.R."/>
            <person name="Richter M."/>
            <person name="Diez M.S."/>
            <person name="Solano J."/>
            <person name="Bargiela R."/>
            <person name="Golyshina O.V."/>
            <person name="Manteca A."/>
            <person name="Ramos J.L."/>
            <person name="Gallego J.R."/>
            <person name="Llorente I."/>
            <person name="Martins Dos Santos V.A."/>
            <person name="Jensen O.N."/>
            <person name="Pelaez A.I."/>
            <person name="Sanchez J."/>
            <person name="Ferrer M."/>
        </authorList>
    </citation>
    <scope>NUCLEOTIDE SEQUENCE</scope>
</reference>
<evidence type="ECO:0000256" key="2">
    <source>
        <dbReference type="ARBA" id="ARBA00022691"/>
    </source>
</evidence>
<name>T1CKF0_9ZZZZ</name>
<dbReference type="PANTHER" id="PTHR43409:SF7">
    <property type="entry name" value="BLL1977 PROTEIN"/>
    <property type="match status" value="1"/>
</dbReference>
<feature type="non-terminal residue" evidence="7">
    <location>
        <position position="1"/>
    </location>
</feature>
<keyword evidence="2" id="KW-0949">S-adenosyl-L-methionine</keyword>
<evidence type="ECO:0000256" key="4">
    <source>
        <dbReference type="ARBA" id="ARBA00023004"/>
    </source>
</evidence>
<dbReference type="GO" id="GO:0005829">
    <property type="term" value="C:cytosol"/>
    <property type="evidence" value="ECO:0007669"/>
    <property type="project" value="TreeGrafter"/>
</dbReference>
<dbReference type="InterPro" id="IPR023404">
    <property type="entry name" value="rSAM_horseshoe"/>
</dbReference>
<proteinExistence type="predicted"/>
<comment type="cofactor">
    <cofactor evidence="1">
        <name>[4Fe-4S] cluster</name>
        <dbReference type="ChEBI" id="CHEBI:49883"/>
    </cofactor>
</comment>
<evidence type="ECO:0000256" key="1">
    <source>
        <dbReference type="ARBA" id="ARBA00001966"/>
    </source>
</evidence>
<dbReference type="PROSITE" id="PS51918">
    <property type="entry name" value="RADICAL_SAM"/>
    <property type="match status" value="1"/>
</dbReference>
<dbReference type="SMART" id="SM00729">
    <property type="entry name" value="Elp3"/>
    <property type="match status" value="1"/>
</dbReference>
<comment type="caution">
    <text evidence="7">The sequence shown here is derived from an EMBL/GenBank/DDBJ whole genome shotgun (WGS) entry which is preliminary data.</text>
</comment>
<sequence>SFRQRSIRSVLQELSALRELYGVDYVRICDDVFGIQRRWTEEFLDALIARRWGLRFECLSRADLLRPELLPRLKEAGLRRVFLGVESGSQAMLDLMNRGITLSQVERASAALRAHGIDQYWFLMLGYPGETLGDLDATVRLFRRFAPEEYSVSVAVPLPGTRFEKLVDEGAGGRGR</sequence>
<keyword evidence="4" id="KW-0408">Iron</keyword>
<dbReference type="GO" id="GO:0046872">
    <property type="term" value="F:metal ion binding"/>
    <property type="evidence" value="ECO:0007669"/>
    <property type="project" value="UniProtKB-KW"/>
</dbReference>
<dbReference type="PANTHER" id="PTHR43409">
    <property type="entry name" value="ANAEROBIC MAGNESIUM-PROTOPORPHYRIN IX MONOMETHYL ESTER CYCLASE-RELATED"/>
    <property type="match status" value="1"/>
</dbReference>
<dbReference type="GO" id="GO:0003824">
    <property type="term" value="F:catalytic activity"/>
    <property type="evidence" value="ECO:0007669"/>
    <property type="project" value="InterPro"/>
</dbReference>
<accession>T1CKF0</accession>
<organism evidence="7">
    <name type="scientific">mine drainage metagenome</name>
    <dbReference type="NCBI Taxonomy" id="410659"/>
    <lineage>
        <taxon>unclassified sequences</taxon>
        <taxon>metagenomes</taxon>
        <taxon>ecological metagenomes</taxon>
    </lineage>
</organism>
<dbReference type="EMBL" id="AUZY01003648">
    <property type="protein sequence ID" value="EQD67964.1"/>
    <property type="molecule type" value="Genomic_DNA"/>
</dbReference>
<feature type="domain" description="Radical SAM core" evidence="6">
    <location>
        <begin position="1"/>
        <end position="176"/>
    </location>
</feature>
<gene>
    <name evidence="7" type="ORF">B1B_05749</name>
</gene>
<evidence type="ECO:0000256" key="5">
    <source>
        <dbReference type="ARBA" id="ARBA00023014"/>
    </source>
</evidence>
<dbReference type="InterPro" id="IPR051198">
    <property type="entry name" value="BchE-like"/>
</dbReference>
<dbReference type="Gene3D" id="3.80.30.20">
    <property type="entry name" value="tm_1862 like domain"/>
    <property type="match status" value="1"/>
</dbReference>
<keyword evidence="3" id="KW-0479">Metal-binding</keyword>
<dbReference type="Pfam" id="PF04055">
    <property type="entry name" value="Radical_SAM"/>
    <property type="match status" value="1"/>
</dbReference>